<keyword evidence="2 3" id="KW-0812">Transmembrane</keyword>
<feature type="region of interest" description="Disordered" evidence="1">
    <location>
        <begin position="146"/>
        <end position="167"/>
    </location>
</feature>
<organism evidence="3 4">
    <name type="scientific">Bodo saltans</name>
    <name type="common">Flagellated protozoan</name>
    <dbReference type="NCBI Taxonomy" id="75058"/>
    <lineage>
        <taxon>Eukaryota</taxon>
        <taxon>Discoba</taxon>
        <taxon>Euglenozoa</taxon>
        <taxon>Kinetoplastea</taxon>
        <taxon>Metakinetoplastina</taxon>
        <taxon>Eubodonida</taxon>
        <taxon>Bodonidae</taxon>
        <taxon>Bodo</taxon>
    </lineage>
</organism>
<dbReference type="VEuPathDB" id="TriTrypDB:BSAL_19350"/>
<dbReference type="AlphaFoldDB" id="A0A0S4JFQ3"/>
<accession>A0A0S4JFQ3</accession>
<proteinExistence type="predicted"/>
<name>A0A0S4JFQ3_BODSA</name>
<evidence type="ECO:0000256" key="1">
    <source>
        <dbReference type="SAM" id="MobiDB-lite"/>
    </source>
</evidence>
<evidence type="ECO:0000313" key="4">
    <source>
        <dbReference type="Proteomes" id="UP000051952"/>
    </source>
</evidence>
<dbReference type="EMBL" id="CYKH01001705">
    <property type="protein sequence ID" value="CUG89113.1"/>
    <property type="molecule type" value="Genomic_DNA"/>
</dbReference>
<evidence type="ECO:0000256" key="2">
    <source>
        <dbReference type="SAM" id="Phobius"/>
    </source>
</evidence>
<keyword evidence="4" id="KW-1185">Reference proteome</keyword>
<keyword evidence="2" id="KW-0472">Membrane</keyword>
<keyword evidence="2" id="KW-1133">Transmembrane helix</keyword>
<feature type="transmembrane region" description="Helical" evidence="2">
    <location>
        <begin position="85"/>
        <end position="106"/>
    </location>
</feature>
<protein>
    <submittedName>
        <fullName evidence="3">Transmembrane protein, putative</fullName>
    </submittedName>
</protein>
<sequence>MCVPSSAASRRLNWLQRALLSWRRIKRDLQTSPRTKNQRIDSANERKMAIRERDRVHWVNDTFMKEGKLNHDSVDERTLEKGLNWAFMFPFCLFFWCLVSTVMYYGRKGRDEWQNSLLDTLEQQYQNQKETDPLKDASHRELLDALRLGDGGKEREGSSDAVAPSSI</sequence>
<gene>
    <name evidence="3" type="ORF">BSAL_19350</name>
</gene>
<reference evidence="4" key="1">
    <citation type="submission" date="2015-09" db="EMBL/GenBank/DDBJ databases">
        <authorList>
            <consortium name="Pathogen Informatics"/>
        </authorList>
    </citation>
    <scope>NUCLEOTIDE SEQUENCE [LARGE SCALE GENOMIC DNA]</scope>
    <source>
        <strain evidence="4">Lake Konstanz</strain>
    </source>
</reference>
<dbReference type="Proteomes" id="UP000051952">
    <property type="component" value="Unassembled WGS sequence"/>
</dbReference>
<evidence type="ECO:0000313" key="3">
    <source>
        <dbReference type="EMBL" id="CUG89113.1"/>
    </source>
</evidence>